<dbReference type="HOGENOM" id="CLU_060550_0_0_11"/>
<evidence type="ECO:0008006" key="3">
    <source>
        <dbReference type="Google" id="ProtNLM"/>
    </source>
</evidence>
<name>A0A0H3MUK0_MYCLB</name>
<evidence type="ECO:0000313" key="1">
    <source>
        <dbReference type="EMBL" id="CAR70913.1"/>
    </source>
</evidence>
<dbReference type="InterPro" id="IPR013402">
    <property type="entry name" value="CHP02569"/>
</dbReference>
<dbReference type="EMBL" id="FM211192">
    <property type="protein sequence ID" value="CAR70913.1"/>
    <property type="molecule type" value="Genomic_DNA"/>
</dbReference>
<gene>
    <name evidence="1" type="ordered locus">MLBr00818</name>
</gene>
<proteinExistence type="predicted"/>
<accession>A0A0H3MUK0</accession>
<dbReference type="NCBIfam" id="TIGR02569">
    <property type="entry name" value="TIGR02569_actnb"/>
    <property type="match status" value="1"/>
</dbReference>
<dbReference type="Proteomes" id="UP000006900">
    <property type="component" value="Chromosome"/>
</dbReference>
<evidence type="ECO:0000313" key="2">
    <source>
        <dbReference type="Proteomes" id="UP000006900"/>
    </source>
</evidence>
<organism evidence="1 2">
    <name type="scientific">Mycobacterium leprae (strain Br4923)</name>
    <dbReference type="NCBI Taxonomy" id="561304"/>
    <lineage>
        <taxon>Bacteria</taxon>
        <taxon>Bacillati</taxon>
        <taxon>Actinomycetota</taxon>
        <taxon>Actinomycetes</taxon>
        <taxon>Mycobacteriales</taxon>
        <taxon>Mycobacteriaceae</taxon>
        <taxon>Mycobacterium</taxon>
    </lineage>
</organism>
<dbReference type="KEGG" id="mlb:MLBr00818"/>
<sequence>MRSPRSGSTRLTRVTVEPPPEHVLSAFGLTGVQPVPLGASWEGGWRCGEVVLSMVADNARAAWSARVRETLFVDGIRLARPVRSTDGRYVVSCWRANTFVAGTPEARHDEVVSAAVRLHEATGKLERPRFLTQGPTARWADVDIFIAADRAAWEGRPLQSVPSGVWAAPMTTDGQRSVDLINQLAGLRKPTRSPNQLVHGDLYGTMLFVGTAAPGITDITPYWRPASWAAGVVVVDALSWGEADDGLIERWNALPEWPQMLLRALMFRLAVHALHPRSTAEAFPGLARTAALVRLVL</sequence>
<dbReference type="AlphaFoldDB" id="A0A0H3MUK0"/>
<protein>
    <recommendedName>
        <fullName evidence="3">TIGR02569 family protein</fullName>
    </recommendedName>
</protein>
<reference evidence="1 2" key="1">
    <citation type="journal article" date="2009" name="Nat. Genet.">
        <title>Comparative genomic and phylogeographic analysis of Mycobacterium leprae.</title>
        <authorList>
            <person name="Monot M."/>
            <person name="Honore N."/>
            <person name="Garnier T."/>
            <person name="Zidane N."/>
            <person name="Sherafi D."/>
            <person name="Paniz-Mondolfi A."/>
            <person name="Matsuoka M."/>
            <person name="Taylor G.M."/>
            <person name="Donoghue H.D."/>
            <person name="Bouwman A."/>
            <person name="Mays S."/>
            <person name="Watson C."/>
            <person name="Lockwood D."/>
            <person name="Khamispour A."/>
            <person name="Dowlati Y."/>
            <person name="Jianping S."/>
            <person name="Rea T.H."/>
            <person name="Vera-Cabrera L."/>
            <person name="Stefani M.M."/>
            <person name="Banu S."/>
            <person name="Macdonald M."/>
            <person name="Sapkota B.R."/>
            <person name="Spencer J.S."/>
            <person name="Thomas J."/>
            <person name="Harshman K."/>
            <person name="Singh P."/>
            <person name="Busso P."/>
            <person name="Gattiker A."/>
            <person name="Rougemont J."/>
            <person name="Brennan P.J."/>
            <person name="Cole S.T."/>
        </authorList>
    </citation>
    <scope>NUCLEOTIDE SEQUENCE [LARGE SCALE GENOMIC DNA]</scope>
    <source>
        <strain evidence="2">Br4923</strain>
    </source>
</reference>